<keyword evidence="12" id="KW-1185">Reference proteome</keyword>
<dbReference type="InterPro" id="IPR001680">
    <property type="entry name" value="WD40_rpt"/>
</dbReference>
<sequence>MKTDTPVSPATPAASRSGRRPRRNRPDSASSAKSTDSPSSGSVADQDTPMVDAPLDYPLERILPITLNAAAPAAAPTAAQLKRSQLTRSFHSANPPPVDAQWDEFGAIRSGDGLVSATLSESSSRHPAVTSLDSKYIFQLSRLNVTVLRSEGAQFLRILPYVGPDDPAVTLAPTGDAVAAARSHSCPTVLAAFPCQENPMRLYTVYSNGLVYLWDYLDGSLLRKYDTGVNLLHAQLCSVAGANTFILVTGYRNPLDAETQVSSVLAVSFEAQTVITLGTLPAVGVVTSVFSPGFGFCMVHSSQKRGRHQLHFSIVPHKSLEALGTGKATLRLLQSFPAQSRVVSLAISLATQSFAAGLDSGKIAVFRSRRGAFLAPEMLHWHSSAVRALCFSNDGLLLLSGGREGVLTLWQLGSRSRSFLAHLDSPIQTIGASADLAFYMVGLRDSTLHRVDASSNQVADSFIGVRRPEALDTPLAFANGIPVDPITKGAVFRSVPGRLQFFSFKQGRHIRELDITGRNVELNRERDARHSALRAARISGRTSLALAHTVRFPSETAAGDMVYLGNRRPTELSFTSDLLDLVSFSPDGHWMGTVDSVQHRRFATLTTLRFWRYCKETKRYLLSTKIEMPHKVKVTSLNFHPNSRLCVTTGMDRRFRLWQLTEDPSSTASEEDGSEGAAALPSSLPSWVSLSSGYFRDNPCMDSAFSSDGSVLAVASGSYLTVWNPFTNTLRGHVLTSPHELPILDLRFLPGSPYVVIRTASSVHVWDLLSFKMKWSLPIVAEFLAVHPTRPVFMLCPVDRRLEEVYAWWMGGPLGTDNFGKQLLLFGPESQFPICRKLVAGAEITAATFFDDSLQFCYVDRIRCVHYATLDKDVASILQVSPAYQVASAIAGAASAGLSGEESDAAAAGGLPRLPGAAHQRIAGADGGRLRAASATGAASALPPVAGAARDALLATPAHILPAPAVLFGQFFQEVILPLYNRPGSVKDGAAAAAAAAATPSSAEGVAASSGASAAAAEEGAASMPVAPAAAPAGRKPSAPLSVPMLATPASTWDNPLAAIAAAAGSVGIAAAASEGTMDFSFLKARLPAATAPTTGPAAGDAAPARGYIPFKL</sequence>
<name>A0A058Z5E4_FONAL</name>
<evidence type="ECO:0000313" key="12">
    <source>
        <dbReference type="Proteomes" id="UP000030693"/>
    </source>
</evidence>
<evidence type="ECO:0000256" key="9">
    <source>
        <dbReference type="SAM" id="MobiDB-lite"/>
    </source>
</evidence>
<organism evidence="11">
    <name type="scientific">Fonticula alba</name>
    <name type="common">Slime mold</name>
    <dbReference type="NCBI Taxonomy" id="691883"/>
    <lineage>
        <taxon>Eukaryota</taxon>
        <taxon>Rotosphaerida</taxon>
        <taxon>Fonticulaceae</taxon>
        <taxon>Fonticula</taxon>
    </lineage>
</organism>
<evidence type="ECO:0000259" key="10">
    <source>
        <dbReference type="Pfam" id="PF23769"/>
    </source>
</evidence>
<dbReference type="GO" id="GO:0003723">
    <property type="term" value="F:RNA binding"/>
    <property type="evidence" value="ECO:0007669"/>
    <property type="project" value="InterPro"/>
</dbReference>
<comment type="subcellular location">
    <subcellularLocation>
        <location evidence="1">Nucleus</location>
        <location evidence="1">Nucleolus</location>
    </subcellularLocation>
</comment>
<dbReference type="OMA" id="ARYRWIC"/>
<dbReference type="EMBL" id="KB932208">
    <property type="protein sequence ID" value="KCV68757.1"/>
    <property type="molecule type" value="Genomic_DNA"/>
</dbReference>
<dbReference type="PROSITE" id="PS50294">
    <property type="entry name" value="WD_REPEATS_REGION"/>
    <property type="match status" value="2"/>
</dbReference>
<dbReference type="OrthoDB" id="4096at2759"/>
<evidence type="ECO:0000256" key="3">
    <source>
        <dbReference type="ARBA" id="ARBA00022552"/>
    </source>
</evidence>
<dbReference type="InterPro" id="IPR057644">
    <property type="entry name" value="Beta-prop_WDR75_2nd"/>
</dbReference>
<evidence type="ECO:0000256" key="6">
    <source>
        <dbReference type="ARBA" id="ARBA00023163"/>
    </source>
</evidence>
<keyword evidence="6" id="KW-0804">Transcription</keyword>
<feature type="region of interest" description="Disordered" evidence="9">
    <location>
        <begin position="1"/>
        <end position="52"/>
    </location>
</feature>
<feature type="repeat" description="WD" evidence="8">
    <location>
        <begin position="627"/>
        <end position="668"/>
    </location>
</feature>
<dbReference type="SUPFAM" id="SSF101908">
    <property type="entry name" value="Putative isomerase YbhE"/>
    <property type="match status" value="1"/>
</dbReference>
<proteinExistence type="predicted"/>
<dbReference type="InterPro" id="IPR015943">
    <property type="entry name" value="WD40/YVTN_repeat-like_dom_sf"/>
</dbReference>
<feature type="compositionally biased region" description="Low complexity" evidence="9">
    <location>
        <begin position="27"/>
        <end position="42"/>
    </location>
</feature>
<dbReference type="GO" id="GO:0006364">
    <property type="term" value="P:rRNA processing"/>
    <property type="evidence" value="ECO:0007669"/>
    <property type="project" value="UniProtKB-KW"/>
</dbReference>
<dbReference type="GO" id="GO:0045943">
    <property type="term" value="P:positive regulation of transcription by RNA polymerase I"/>
    <property type="evidence" value="ECO:0007669"/>
    <property type="project" value="InterPro"/>
</dbReference>
<dbReference type="Proteomes" id="UP000030693">
    <property type="component" value="Unassembled WGS sequence"/>
</dbReference>
<keyword evidence="3" id="KW-0698">rRNA processing</keyword>
<dbReference type="InterPro" id="IPR011047">
    <property type="entry name" value="Quinoprotein_ADH-like_sf"/>
</dbReference>
<dbReference type="InterPro" id="IPR053826">
    <property type="entry name" value="WDR75"/>
</dbReference>
<keyword evidence="4 8" id="KW-0853">WD repeat</keyword>
<reference evidence="11" key="1">
    <citation type="submission" date="2013-04" db="EMBL/GenBank/DDBJ databases">
        <title>The Genome Sequence of Fonticula alba ATCC 38817.</title>
        <authorList>
            <consortium name="The Broad Institute Genomics Platform"/>
            <person name="Russ C."/>
            <person name="Cuomo C."/>
            <person name="Burger G."/>
            <person name="Gray M.W."/>
            <person name="Holland P.W.H."/>
            <person name="King N."/>
            <person name="Lang F.B.F."/>
            <person name="Roger A.J."/>
            <person name="Ruiz-Trillo I."/>
            <person name="Brown M."/>
            <person name="Walker B."/>
            <person name="Young S."/>
            <person name="Zeng Q."/>
            <person name="Gargeya S."/>
            <person name="Fitzgerald M."/>
            <person name="Haas B."/>
            <person name="Abouelleil A."/>
            <person name="Allen A.W."/>
            <person name="Alvarado L."/>
            <person name="Arachchi H.M."/>
            <person name="Berlin A.M."/>
            <person name="Chapman S.B."/>
            <person name="Gainer-Dewar J."/>
            <person name="Goldberg J."/>
            <person name="Griggs A."/>
            <person name="Gujja S."/>
            <person name="Hansen M."/>
            <person name="Howarth C."/>
            <person name="Imamovic A."/>
            <person name="Ireland A."/>
            <person name="Larimer J."/>
            <person name="McCowan C."/>
            <person name="Murphy C."/>
            <person name="Pearson M."/>
            <person name="Poon T.W."/>
            <person name="Priest M."/>
            <person name="Roberts A."/>
            <person name="Saif S."/>
            <person name="Shea T."/>
            <person name="Sisk P."/>
            <person name="Sykes S."/>
            <person name="Wortman J."/>
            <person name="Nusbaum C."/>
            <person name="Birren B."/>
        </authorList>
    </citation>
    <scope>NUCLEOTIDE SEQUENCE [LARGE SCALE GENOMIC DNA]</scope>
    <source>
        <strain evidence="11">ATCC 38817</strain>
    </source>
</reference>
<protein>
    <recommendedName>
        <fullName evidence="10">WD repeat-containing protein 75 second beta-propeller domain-containing protein</fullName>
    </recommendedName>
</protein>
<dbReference type="GO" id="GO:0032040">
    <property type="term" value="C:small-subunit processome"/>
    <property type="evidence" value="ECO:0007669"/>
    <property type="project" value="InterPro"/>
</dbReference>
<dbReference type="PANTHER" id="PTHR44215">
    <property type="entry name" value="WD REPEAT-CONTAINING PROTEIN 75"/>
    <property type="match status" value="1"/>
</dbReference>
<evidence type="ECO:0000313" key="11">
    <source>
        <dbReference type="EMBL" id="KCV68757.1"/>
    </source>
</evidence>
<dbReference type="AlphaFoldDB" id="A0A058Z5E4"/>
<evidence type="ECO:0000256" key="4">
    <source>
        <dbReference type="ARBA" id="ARBA00022574"/>
    </source>
</evidence>
<dbReference type="eggNOG" id="KOG1963">
    <property type="taxonomic scope" value="Eukaryota"/>
</dbReference>
<dbReference type="RefSeq" id="XP_009497189.1">
    <property type="nucleotide sequence ID" value="XM_009498914.1"/>
</dbReference>
<dbReference type="GeneID" id="20529766"/>
<dbReference type="Pfam" id="PF23769">
    <property type="entry name" value="Beta-prop_WDR75_2nd"/>
    <property type="match status" value="1"/>
</dbReference>
<dbReference type="Pfam" id="PF23869">
    <property type="entry name" value="Beta-prop_WDR75_1st"/>
    <property type="match status" value="1"/>
</dbReference>
<dbReference type="PANTHER" id="PTHR44215:SF1">
    <property type="entry name" value="WD REPEAT-CONTAINING PROTEIN 75"/>
    <property type="match status" value="1"/>
</dbReference>
<evidence type="ECO:0000256" key="2">
    <source>
        <dbReference type="ARBA" id="ARBA00022517"/>
    </source>
</evidence>
<dbReference type="Gene3D" id="2.130.10.10">
    <property type="entry name" value="YVTN repeat-like/Quinoprotein amine dehydrogenase"/>
    <property type="match status" value="3"/>
</dbReference>
<dbReference type="STRING" id="691883.A0A058Z5E4"/>
<feature type="repeat" description="WD" evidence="8">
    <location>
        <begin position="379"/>
        <end position="420"/>
    </location>
</feature>
<evidence type="ECO:0000256" key="7">
    <source>
        <dbReference type="ARBA" id="ARBA00023242"/>
    </source>
</evidence>
<feature type="domain" description="WD repeat-containing protein 75 second beta-propeller" evidence="10">
    <location>
        <begin position="582"/>
        <end position="788"/>
    </location>
</feature>
<gene>
    <name evidence="11" type="ORF">H696_05041</name>
</gene>
<dbReference type="PROSITE" id="PS50082">
    <property type="entry name" value="WD_REPEATS_2"/>
    <property type="match status" value="2"/>
</dbReference>
<evidence type="ECO:0000256" key="1">
    <source>
        <dbReference type="ARBA" id="ARBA00004604"/>
    </source>
</evidence>
<keyword evidence="5" id="KW-0677">Repeat</keyword>
<dbReference type="SMART" id="SM00320">
    <property type="entry name" value="WD40"/>
    <property type="match status" value="6"/>
</dbReference>
<evidence type="ECO:0000256" key="5">
    <source>
        <dbReference type="ARBA" id="ARBA00022737"/>
    </source>
</evidence>
<accession>A0A058Z5E4</accession>
<keyword evidence="2" id="KW-0690">Ribosome biogenesis</keyword>
<dbReference type="GO" id="GO:2000234">
    <property type="term" value="P:positive regulation of rRNA processing"/>
    <property type="evidence" value="ECO:0007669"/>
    <property type="project" value="TreeGrafter"/>
</dbReference>
<evidence type="ECO:0000256" key="8">
    <source>
        <dbReference type="PROSITE-ProRule" id="PRU00221"/>
    </source>
</evidence>
<dbReference type="SUPFAM" id="SSF50998">
    <property type="entry name" value="Quinoprotein alcohol dehydrogenase-like"/>
    <property type="match status" value="1"/>
</dbReference>
<keyword evidence="7" id="KW-0539">Nucleus</keyword>